<dbReference type="Proteomes" id="UP000006728">
    <property type="component" value="Chromosome"/>
</dbReference>
<protein>
    <submittedName>
        <fullName evidence="2">Transposase Tn3 family protein</fullName>
    </submittedName>
</protein>
<evidence type="ECO:0000313" key="3">
    <source>
        <dbReference type="Proteomes" id="UP000006728"/>
    </source>
</evidence>
<gene>
    <name evidence="2" type="ordered locus">SACE_6602</name>
</gene>
<evidence type="ECO:0000313" key="2">
    <source>
        <dbReference type="EMBL" id="CAM05769.1"/>
    </source>
</evidence>
<dbReference type="KEGG" id="sen:SACE_6602"/>
<sequence length="401" mass="44981">MSRLADRETRFSEYEIRLCQRVSRKLGHSAEQVEALVTDLDGRHARLFAELRAGGTRLDLESLVREIDELASMRVLGLPTELLARIQGGAERTNLEILIREVDRQIAVQALCLPVELFDDCPSDLIDAWCTHGAACTPDELLAMPRAVRLTLLAALCAVRRRETADMLVAVLIGLVHQLHARIEARFEQSLPQDPWLERERHALLPKLLGAALDRPDEPVRSVLYPLVSEKTMRELVKDAATREAMHVRRKRAVLRSTYSSPYQQVLALLLTALEFRCTDPACWPVMAALGELVDDCMVCWGKGRYYDAGQSLPVDGVVPESWRPAVFDAEGRIERVPYGLCVLLSLRDMLSRRRVHIAGAGRWGRPPETREPEPVGATPTYHGLRPVRGDVIDWPSGADE</sequence>
<dbReference type="AlphaFoldDB" id="A4FNZ4"/>
<accession>A4FNZ4</accession>
<keyword evidence="3" id="KW-1185">Reference proteome</keyword>
<evidence type="ECO:0000256" key="1">
    <source>
        <dbReference type="SAM" id="MobiDB-lite"/>
    </source>
</evidence>
<feature type="region of interest" description="Disordered" evidence="1">
    <location>
        <begin position="365"/>
        <end position="401"/>
    </location>
</feature>
<organism evidence="2 3">
    <name type="scientific">Saccharopolyspora erythraea (strain ATCC 11635 / DSM 40517 / JCM 4748 / NBRC 13426 / NCIMB 8594 / NRRL 2338)</name>
    <dbReference type="NCBI Taxonomy" id="405948"/>
    <lineage>
        <taxon>Bacteria</taxon>
        <taxon>Bacillati</taxon>
        <taxon>Actinomycetota</taxon>
        <taxon>Actinomycetes</taxon>
        <taxon>Pseudonocardiales</taxon>
        <taxon>Pseudonocardiaceae</taxon>
        <taxon>Saccharopolyspora</taxon>
    </lineage>
</organism>
<name>A4FNZ4_SACEN</name>
<dbReference type="EMBL" id="AM420293">
    <property type="protein sequence ID" value="CAM05769.1"/>
    <property type="molecule type" value="Genomic_DNA"/>
</dbReference>
<proteinExistence type="predicted"/>
<reference evidence="2 3" key="1">
    <citation type="journal article" date="2007" name="Nat. Biotechnol.">
        <title>Complete genome sequence of the erythromycin-producing bacterium Saccharopolyspora erythraea NRRL23338.</title>
        <authorList>
            <person name="Oliynyk M."/>
            <person name="Samborskyy M."/>
            <person name="Lester J.B."/>
            <person name="Mironenko T."/>
            <person name="Scott N."/>
            <person name="Dickens S."/>
            <person name="Haydock S.F."/>
            <person name="Leadlay P.F."/>
        </authorList>
    </citation>
    <scope>NUCLEOTIDE SEQUENCE [LARGE SCALE GENOMIC DNA]</scope>
    <source>
        <strain evidence="3">ATCC 11635 / DSM 40517 / JCM 4748 / NBRC 13426 / NCIMB 8594 / NRRL 2338</strain>
    </source>
</reference>
<dbReference type="eggNOG" id="COG4644">
    <property type="taxonomic scope" value="Bacteria"/>
</dbReference>
<dbReference type="RefSeq" id="WP_011875095.1">
    <property type="nucleotide sequence ID" value="NC_009142.1"/>
</dbReference>
<dbReference type="HOGENOM" id="CLU_686750_0_0_11"/>
<dbReference type="STRING" id="405948.SACE_6602"/>
<dbReference type="OrthoDB" id="3698941at2"/>